<dbReference type="AlphaFoldDB" id="A0A2D4L5Z0"/>
<name>A0A2D4L5Z0_9SAUR</name>
<proteinExistence type="predicted"/>
<reference evidence="1" key="2">
    <citation type="submission" date="2017-11" db="EMBL/GenBank/DDBJ databases">
        <title>Coralsnake Venomics: Analyses of Venom Gland Transcriptomes and Proteomes of Six Brazilian Taxa.</title>
        <authorList>
            <person name="Aird S.D."/>
            <person name="Jorge da Silva N."/>
            <person name="Qiu L."/>
            <person name="Villar-Briones A."/>
            <person name="Aparecida-Saddi V."/>
            <person name="Campos-Telles M.P."/>
            <person name="Grau M."/>
            <person name="Mikheyev A.S."/>
        </authorList>
    </citation>
    <scope>NUCLEOTIDE SEQUENCE</scope>
    <source>
        <tissue evidence="1">Venom_gland</tissue>
    </source>
</reference>
<dbReference type="EMBL" id="IACM01001151">
    <property type="protein sequence ID" value="LAB16405.1"/>
    <property type="molecule type" value="Transcribed_RNA"/>
</dbReference>
<sequence>MVISFSFFLVFSLSFSYILFDFNLLTQDKLQYPCLYCILDLFLINEVVSHTLALVYHTGNVVFLQANNFKILCSATLEIPSQQDLGQLCMAAWHGQLAAAKSLLPIHCRQVPAGQLHIANSVRQLFMGDQR</sequence>
<evidence type="ECO:0000313" key="1">
    <source>
        <dbReference type="EMBL" id="LAB16405.1"/>
    </source>
</evidence>
<reference evidence="1" key="1">
    <citation type="submission" date="2017-07" db="EMBL/GenBank/DDBJ databases">
        <authorList>
            <person name="Mikheyev A."/>
            <person name="Grau M."/>
        </authorList>
    </citation>
    <scope>NUCLEOTIDE SEQUENCE</scope>
    <source>
        <tissue evidence="1">Venom_gland</tissue>
    </source>
</reference>
<protein>
    <submittedName>
        <fullName evidence="1">Uncharacterized protein</fullName>
    </submittedName>
</protein>
<accession>A0A2D4L5Z0</accession>
<organism evidence="1">
    <name type="scientific">Micrurus spixii</name>
    <name type="common">Amazon coral snake</name>
    <dbReference type="NCBI Taxonomy" id="129469"/>
    <lineage>
        <taxon>Eukaryota</taxon>
        <taxon>Metazoa</taxon>
        <taxon>Chordata</taxon>
        <taxon>Craniata</taxon>
        <taxon>Vertebrata</taxon>
        <taxon>Euteleostomi</taxon>
        <taxon>Lepidosauria</taxon>
        <taxon>Squamata</taxon>
        <taxon>Bifurcata</taxon>
        <taxon>Unidentata</taxon>
        <taxon>Episquamata</taxon>
        <taxon>Toxicofera</taxon>
        <taxon>Serpentes</taxon>
        <taxon>Colubroidea</taxon>
        <taxon>Elapidae</taxon>
        <taxon>Elapinae</taxon>
        <taxon>Micrurus</taxon>
    </lineage>
</organism>